<sequence length="45" mass="5270">MAEQIRKIETKLQILENGRDNHLITQAEFEELSSTVIFELKLLIN</sequence>
<name>A0A1W1ECL8_9ZZZZ</name>
<protein>
    <submittedName>
        <fullName evidence="1">Uncharacterized protein</fullName>
    </submittedName>
</protein>
<gene>
    <name evidence="1" type="ORF">MNB_SV-5-150</name>
</gene>
<proteinExistence type="predicted"/>
<organism evidence="1">
    <name type="scientific">hydrothermal vent metagenome</name>
    <dbReference type="NCBI Taxonomy" id="652676"/>
    <lineage>
        <taxon>unclassified sequences</taxon>
        <taxon>metagenomes</taxon>
        <taxon>ecological metagenomes</taxon>
    </lineage>
</organism>
<dbReference type="EMBL" id="FPKX01000020">
    <property type="protein sequence ID" value="SFZ97780.1"/>
    <property type="molecule type" value="Genomic_DNA"/>
</dbReference>
<reference evidence="1" key="1">
    <citation type="submission" date="2016-10" db="EMBL/GenBank/DDBJ databases">
        <authorList>
            <person name="de Groot N.N."/>
        </authorList>
    </citation>
    <scope>NUCLEOTIDE SEQUENCE</scope>
</reference>
<accession>A0A1W1ECL8</accession>
<dbReference type="AlphaFoldDB" id="A0A1W1ECL8"/>
<evidence type="ECO:0000313" key="1">
    <source>
        <dbReference type="EMBL" id="SFZ97780.1"/>
    </source>
</evidence>